<dbReference type="PANTHER" id="PTHR45624:SF10">
    <property type="entry name" value="SLC (SOLUTE CARRIER) HOMOLOG"/>
    <property type="match status" value="1"/>
</dbReference>
<comment type="caution">
    <text evidence="12">The sequence shown here is derived from an EMBL/GenBank/DDBJ whole genome shotgun (WGS) entry which is preliminary data.</text>
</comment>
<dbReference type="PROSITE" id="PS50920">
    <property type="entry name" value="SOLCAR"/>
    <property type="match status" value="1"/>
</dbReference>
<dbReference type="InterPro" id="IPR050567">
    <property type="entry name" value="Mitochondrial_Carrier"/>
</dbReference>
<gene>
    <name evidence="12" type="ORF">ElyMa_007067400</name>
</gene>
<evidence type="ECO:0000256" key="9">
    <source>
        <dbReference type="PROSITE-ProRule" id="PRU00282"/>
    </source>
</evidence>
<keyword evidence="7" id="KW-0496">Mitochondrion</keyword>
<dbReference type="Gene3D" id="1.50.40.10">
    <property type="entry name" value="Mitochondrial carrier domain"/>
    <property type="match status" value="1"/>
</dbReference>
<dbReference type="SUPFAM" id="SSF103506">
    <property type="entry name" value="Mitochondrial carrier"/>
    <property type="match status" value="1"/>
</dbReference>
<dbReference type="Pfam" id="PF00153">
    <property type="entry name" value="Mito_carr"/>
    <property type="match status" value="1"/>
</dbReference>
<dbReference type="EMBL" id="BMAT01014147">
    <property type="protein sequence ID" value="GFS26837.1"/>
    <property type="molecule type" value="Genomic_DNA"/>
</dbReference>
<keyword evidence="13" id="KW-1185">Reference proteome</keyword>
<evidence type="ECO:0000256" key="6">
    <source>
        <dbReference type="ARBA" id="ARBA00022989"/>
    </source>
</evidence>
<evidence type="ECO:0000256" key="3">
    <source>
        <dbReference type="ARBA" id="ARBA00022448"/>
    </source>
</evidence>
<name>A0AAV4JVP8_9GAST</name>
<dbReference type="InterPro" id="IPR023395">
    <property type="entry name" value="MCP_dom_sf"/>
</dbReference>
<dbReference type="GO" id="GO:0031966">
    <property type="term" value="C:mitochondrial membrane"/>
    <property type="evidence" value="ECO:0007669"/>
    <property type="project" value="UniProtKB-SubCell"/>
</dbReference>
<keyword evidence="5" id="KW-0677">Repeat</keyword>
<dbReference type="GO" id="GO:0022857">
    <property type="term" value="F:transmembrane transporter activity"/>
    <property type="evidence" value="ECO:0007669"/>
    <property type="project" value="TreeGrafter"/>
</dbReference>
<evidence type="ECO:0000256" key="1">
    <source>
        <dbReference type="ARBA" id="ARBA00004225"/>
    </source>
</evidence>
<feature type="transmembrane region" description="Helical" evidence="11">
    <location>
        <begin position="106"/>
        <end position="127"/>
    </location>
</feature>
<evidence type="ECO:0000256" key="4">
    <source>
        <dbReference type="ARBA" id="ARBA00022692"/>
    </source>
</evidence>
<dbReference type="AlphaFoldDB" id="A0AAV4JVP8"/>
<evidence type="ECO:0000256" key="11">
    <source>
        <dbReference type="SAM" id="Phobius"/>
    </source>
</evidence>
<dbReference type="Proteomes" id="UP000762676">
    <property type="component" value="Unassembled WGS sequence"/>
</dbReference>
<keyword evidence="3 10" id="KW-0813">Transport</keyword>
<dbReference type="InterPro" id="IPR018108">
    <property type="entry name" value="MCP_transmembrane"/>
</dbReference>
<evidence type="ECO:0000313" key="12">
    <source>
        <dbReference type="EMBL" id="GFS26837.1"/>
    </source>
</evidence>
<keyword evidence="4 9" id="KW-0812">Transmembrane</keyword>
<accession>A0AAV4JVP8</accession>
<evidence type="ECO:0000256" key="8">
    <source>
        <dbReference type="ARBA" id="ARBA00023136"/>
    </source>
</evidence>
<reference evidence="12 13" key="1">
    <citation type="journal article" date="2021" name="Elife">
        <title>Chloroplast acquisition without the gene transfer in kleptoplastic sea slugs, Plakobranchus ocellatus.</title>
        <authorList>
            <person name="Maeda T."/>
            <person name="Takahashi S."/>
            <person name="Yoshida T."/>
            <person name="Shimamura S."/>
            <person name="Takaki Y."/>
            <person name="Nagai Y."/>
            <person name="Toyoda A."/>
            <person name="Suzuki Y."/>
            <person name="Arimoto A."/>
            <person name="Ishii H."/>
            <person name="Satoh N."/>
            <person name="Nishiyama T."/>
            <person name="Hasebe M."/>
            <person name="Maruyama T."/>
            <person name="Minagawa J."/>
            <person name="Obokata J."/>
            <person name="Shigenobu S."/>
        </authorList>
    </citation>
    <scope>NUCLEOTIDE SEQUENCE [LARGE SCALE GENOMIC DNA]</scope>
</reference>
<proteinExistence type="inferred from homology"/>
<dbReference type="PANTHER" id="PTHR45624">
    <property type="entry name" value="MITOCHONDRIAL BASIC AMINO ACIDS TRANSPORTER-RELATED"/>
    <property type="match status" value="1"/>
</dbReference>
<evidence type="ECO:0000256" key="10">
    <source>
        <dbReference type="RuleBase" id="RU000488"/>
    </source>
</evidence>
<feature type="repeat" description="Solcar" evidence="9">
    <location>
        <begin position="4"/>
        <end position="90"/>
    </location>
</feature>
<comment type="subcellular location">
    <subcellularLocation>
        <location evidence="1">Mitochondrion membrane</location>
        <topology evidence="1">Multi-pass membrane protein</topology>
    </subcellularLocation>
</comment>
<evidence type="ECO:0000256" key="7">
    <source>
        <dbReference type="ARBA" id="ARBA00023128"/>
    </source>
</evidence>
<organism evidence="12 13">
    <name type="scientific">Elysia marginata</name>
    <dbReference type="NCBI Taxonomy" id="1093978"/>
    <lineage>
        <taxon>Eukaryota</taxon>
        <taxon>Metazoa</taxon>
        <taxon>Spiralia</taxon>
        <taxon>Lophotrochozoa</taxon>
        <taxon>Mollusca</taxon>
        <taxon>Gastropoda</taxon>
        <taxon>Heterobranchia</taxon>
        <taxon>Euthyneura</taxon>
        <taxon>Panpulmonata</taxon>
        <taxon>Sacoglossa</taxon>
        <taxon>Placobranchoidea</taxon>
        <taxon>Plakobranchidae</taxon>
        <taxon>Elysia</taxon>
    </lineage>
</organism>
<evidence type="ECO:0000256" key="2">
    <source>
        <dbReference type="ARBA" id="ARBA00006375"/>
    </source>
</evidence>
<feature type="transmembrane region" description="Helical" evidence="11">
    <location>
        <begin position="66"/>
        <end position="86"/>
    </location>
</feature>
<comment type="similarity">
    <text evidence="2 10">Belongs to the mitochondrial carrier (TC 2.A.29) family.</text>
</comment>
<keyword evidence="8 9" id="KW-0472">Membrane</keyword>
<evidence type="ECO:0000313" key="13">
    <source>
        <dbReference type="Proteomes" id="UP000762676"/>
    </source>
</evidence>
<protein>
    <submittedName>
        <fullName evidence="12">Solute carrier family 25 member 45</fullName>
    </submittedName>
</protein>
<evidence type="ECO:0000256" key="5">
    <source>
        <dbReference type="ARBA" id="ARBA00022737"/>
    </source>
</evidence>
<sequence>MSDSSILNDYIAGCIGGGAGMIAGHPLDTVKVQIQTQEYGGKYSSLMDCFKTVNQQKMSQGFFRGLSWPLLSSSYLNAIFFGTYGLVLKKLDYVDDLTHKPSYLTLGFAAAVATAPQLLFSVPVEVIKVTLQSQIPHFHDGK</sequence>
<keyword evidence="6 11" id="KW-1133">Transmembrane helix</keyword>